<dbReference type="Gene3D" id="2.40.70.10">
    <property type="entry name" value="Acid Proteases"/>
    <property type="match status" value="1"/>
</dbReference>
<keyword evidence="2" id="KW-0436">Ligase</keyword>
<dbReference type="Pfam" id="PF05618">
    <property type="entry name" value="Zn_protease"/>
    <property type="match status" value="1"/>
</dbReference>
<dbReference type="SUPFAM" id="SSF50630">
    <property type="entry name" value="Acid proteases"/>
    <property type="match status" value="1"/>
</dbReference>
<dbReference type="PANTHER" id="PTHR38037:SF1">
    <property type="entry name" value="ATP-DEPENDENT ZINC PROTEASE DOMAIN-CONTAINING PROTEIN-RELATED"/>
    <property type="match status" value="1"/>
</dbReference>
<dbReference type="InterPro" id="IPR008503">
    <property type="entry name" value="Asp_endopeptidase"/>
</dbReference>
<proteinExistence type="predicted"/>
<name>A0A2S2DZD4_9ALTE</name>
<dbReference type="Proteomes" id="UP000245728">
    <property type="component" value="Chromosome"/>
</dbReference>
<protein>
    <submittedName>
        <fullName evidence="2">Putative alpha-L-glutamate ligase</fullName>
        <ecNumber evidence="2">6.3.2.-</ecNumber>
    </submittedName>
</protein>
<evidence type="ECO:0000259" key="1">
    <source>
        <dbReference type="Pfam" id="PF05618"/>
    </source>
</evidence>
<organism evidence="2 3">
    <name type="scientific">Saliniradius amylolyticus</name>
    <dbReference type="NCBI Taxonomy" id="2183582"/>
    <lineage>
        <taxon>Bacteria</taxon>
        <taxon>Pseudomonadati</taxon>
        <taxon>Pseudomonadota</taxon>
        <taxon>Gammaproteobacteria</taxon>
        <taxon>Alteromonadales</taxon>
        <taxon>Alteromonadaceae</taxon>
        <taxon>Saliniradius</taxon>
    </lineage>
</organism>
<dbReference type="PANTHER" id="PTHR38037">
    <property type="entry name" value="ZN_PROTEASE DOMAIN-CONTAINING PROTEIN"/>
    <property type="match status" value="1"/>
</dbReference>
<reference evidence="2 3" key="1">
    <citation type="submission" date="2018-05" db="EMBL/GenBank/DDBJ databases">
        <title>Salinimonas sp. HMF8227 Genome sequencing and assembly.</title>
        <authorList>
            <person name="Kang H."/>
            <person name="Kang J."/>
            <person name="Cha I."/>
            <person name="Kim H."/>
            <person name="Joh K."/>
        </authorList>
    </citation>
    <scope>NUCLEOTIDE SEQUENCE [LARGE SCALE GENOMIC DNA]</scope>
    <source>
        <strain evidence="2 3">HMF8227</strain>
    </source>
</reference>
<dbReference type="AlphaFoldDB" id="A0A2S2DZD4"/>
<dbReference type="GO" id="GO:0016874">
    <property type="term" value="F:ligase activity"/>
    <property type="evidence" value="ECO:0007669"/>
    <property type="project" value="UniProtKB-KW"/>
</dbReference>
<dbReference type="EC" id="6.3.2.-" evidence="2"/>
<accession>A0A2S2DZD4</accession>
<dbReference type="KEGG" id="salh:HMF8227_00134"/>
<dbReference type="RefSeq" id="WP_109338341.1">
    <property type="nucleotide sequence ID" value="NZ_CP029347.1"/>
</dbReference>
<gene>
    <name evidence="2" type="primary">rimK</name>
    <name evidence="2" type="ORF">HMF8227_00134</name>
</gene>
<evidence type="ECO:0000313" key="3">
    <source>
        <dbReference type="Proteomes" id="UP000245728"/>
    </source>
</evidence>
<dbReference type="OrthoDB" id="9782977at2"/>
<dbReference type="EMBL" id="CP029347">
    <property type="protein sequence ID" value="AWL10642.1"/>
    <property type="molecule type" value="Genomic_DNA"/>
</dbReference>
<sequence length="145" mass="16826">MSQQPSSLQPVGWREYGALPELGIERIKMKVDTGARTSCLHAFRLESFERDGETWLDIYVHPKQNSDEEHHCQARVLEQRSVRDSGGHQEMRYVIQTPLILGDNRYEVELTLTNRDTMKFRMLLGREAMKGRFWVDPGASYLQGD</sequence>
<dbReference type="InterPro" id="IPR021109">
    <property type="entry name" value="Peptidase_aspartic_dom_sf"/>
</dbReference>
<evidence type="ECO:0000313" key="2">
    <source>
        <dbReference type="EMBL" id="AWL10642.1"/>
    </source>
</evidence>
<keyword evidence="3" id="KW-1185">Reference proteome</keyword>
<feature type="domain" description="Retropepsin-like aspartic endopeptidase" evidence="1">
    <location>
        <begin position="11"/>
        <end position="143"/>
    </location>
</feature>